<evidence type="ECO:0000313" key="7">
    <source>
        <dbReference type="EMBL" id="KEY61246.1"/>
    </source>
</evidence>
<evidence type="ECO:0000256" key="1">
    <source>
        <dbReference type="ARBA" id="ARBA00004141"/>
    </source>
</evidence>
<keyword evidence="3 5" id="KW-1133">Transmembrane helix</keyword>
<comment type="caution">
    <text evidence="7">The sequence shown here is derived from an EMBL/GenBank/DDBJ whole genome shotgun (WGS) entry which is preliminary data.</text>
</comment>
<dbReference type="RefSeq" id="WP_011675109.1">
    <property type="nucleotide sequence ID" value="NZ_AZSI01000204.1"/>
</dbReference>
<evidence type="ECO:0000256" key="4">
    <source>
        <dbReference type="ARBA" id="ARBA00023136"/>
    </source>
</evidence>
<sequence length="80" mass="9004">MTTKTVNKHLFVWLGSFLFGGLGVDRFMRGQIGVGICKLLFNGFTLGIWSLVDWIIAMVKAYSTYNDTEDITFINGGYSR</sequence>
<dbReference type="PATRIC" id="fig|1415168.3.peg.2625"/>
<evidence type="ECO:0000313" key="8">
    <source>
        <dbReference type="Proteomes" id="UP000028401"/>
    </source>
</evidence>
<evidence type="ECO:0000256" key="3">
    <source>
        <dbReference type="ARBA" id="ARBA00022989"/>
    </source>
</evidence>
<feature type="transmembrane region" description="Helical" evidence="5">
    <location>
        <begin position="36"/>
        <end position="57"/>
    </location>
</feature>
<dbReference type="Proteomes" id="UP000028401">
    <property type="component" value="Unassembled WGS sequence"/>
</dbReference>
<dbReference type="AlphaFoldDB" id="A0A084A7G7"/>
<comment type="subcellular location">
    <subcellularLocation>
        <location evidence="1">Membrane</location>
        <topology evidence="1">Multi-pass membrane protein</topology>
    </subcellularLocation>
</comment>
<organism evidence="7 8">
    <name type="scientific">Lactococcus cremoris subsp. cremoris GE214</name>
    <dbReference type="NCBI Taxonomy" id="1415168"/>
    <lineage>
        <taxon>Bacteria</taxon>
        <taxon>Bacillati</taxon>
        <taxon>Bacillota</taxon>
        <taxon>Bacilli</taxon>
        <taxon>Lactobacillales</taxon>
        <taxon>Streptococcaceae</taxon>
        <taxon>Lactococcus</taxon>
        <taxon>Lactococcus cremoris subsp. cremoris</taxon>
    </lineage>
</organism>
<evidence type="ECO:0000256" key="2">
    <source>
        <dbReference type="ARBA" id="ARBA00022692"/>
    </source>
</evidence>
<keyword evidence="2 5" id="KW-0812">Transmembrane</keyword>
<reference evidence="7 8" key="1">
    <citation type="submission" date="2014-06" db="EMBL/GenBank/DDBJ databases">
        <title>Draft genome sequence of the putrescine producing strain Lactococcus lactis subsp cremoris GE214.</title>
        <authorList>
            <person name="Ladero V."/>
            <person name="Linares D.M."/>
            <person name="del Rio B."/>
            <person name="Mayo B."/>
            <person name="Martin M.C."/>
            <person name="Fernandez M."/>
            <person name="Alvarez M.A."/>
        </authorList>
    </citation>
    <scope>NUCLEOTIDE SEQUENCE [LARGE SCALE GENOMIC DNA]</scope>
    <source>
        <strain evidence="7 8">GE214</strain>
    </source>
</reference>
<evidence type="ECO:0000259" key="6">
    <source>
        <dbReference type="Pfam" id="PF05154"/>
    </source>
</evidence>
<protein>
    <submittedName>
        <fullName evidence="7">Putative membrane protein</fullName>
    </submittedName>
</protein>
<dbReference type="InterPro" id="IPR007829">
    <property type="entry name" value="TM2"/>
</dbReference>
<name>A0A084A7G7_LACLC</name>
<feature type="transmembrane region" description="Helical" evidence="5">
    <location>
        <begin position="6"/>
        <end position="24"/>
    </location>
</feature>
<dbReference type="EMBL" id="AZSI01000204">
    <property type="protein sequence ID" value="KEY61246.1"/>
    <property type="molecule type" value="Genomic_DNA"/>
</dbReference>
<accession>A0A084A7G7</accession>
<proteinExistence type="predicted"/>
<dbReference type="Pfam" id="PF05154">
    <property type="entry name" value="TM2"/>
    <property type="match status" value="1"/>
</dbReference>
<gene>
    <name evidence="7" type="ORF">U725_02575</name>
</gene>
<keyword evidence="4 5" id="KW-0472">Membrane</keyword>
<dbReference type="GO" id="GO:0016020">
    <property type="term" value="C:membrane"/>
    <property type="evidence" value="ECO:0007669"/>
    <property type="project" value="UniProtKB-SubCell"/>
</dbReference>
<dbReference type="GeneID" id="61108365"/>
<feature type="domain" description="TM2" evidence="6">
    <location>
        <begin position="7"/>
        <end position="55"/>
    </location>
</feature>
<evidence type="ECO:0000256" key="5">
    <source>
        <dbReference type="SAM" id="Phobius"/>
    </source>
</evidence>